<protein>
    <submittedName>
        <fullName evidence="1">Uncharacterized protein</fullName>
    </submittedName>
</protein>
<proteinExistence type="predicted"/>
<organism evidence="1 2">
    <name type="scientific">Bacillus wiedmannii</name>
    <dbReference type="NCBI Taxonomy" id="1890302"/>
    <lineage>
        <taxon>Bacteria</taxon>
        <taxon>Bacillati</taxon>
        <taxon>Bacillota</taxon>
        <taxon>Bacilli</taxon>
        <taxon>Bacillales</taxon>
        <taxon>Bacillaceae</taxon>
        <taxon>Bacillus</taxon>
        <taxon>Bacillus cereus group</taxon>
    </lineage>
</organism>
<accession>A0A2A8BN60</accession>
<evidence type="ECO:0000313" key="2">
    <source>
        <dbReference type="Proteomes" id="UP000220621"/>
    </source>
</evidence>
<name>A0A2A8BN60_9BACI</name>
<sequence length="239" mass="27640">MDSFLSLLIFTFPGLIAYFWIQLFGITPTVRYQGTEMLAISAILWIPVNMVVLSIYNVGIYLVKTNLYEKLNLFSIYNMKSLNELSSNFYFLLYYVIASTVVSYLLAKIVSGKIYDKMLARINEIRARNKKAPMSRESSVWDVTFSHNKPQVVKVMKIDNSTEFLIGEIQNVSRTYELEKNIVLKNTEIWTEVFEGYDIALEKIFVDVKTGIKIEIYNNDECIQAYNSYQQSQQATSNP</sequence>
<dbReference type="AlphaFoldDB" id="A0A2A8BN60"/>
<dbReference type="EMBL" id="NUDL01000042">
    <property type="protein sequence ID" value="PEM55363.1"/>
    <property type="molecule type" value="Genomic_DNA"/>
</dbReference>
<evidence type="ECO:0000313" key="1">
    <source>
        <dbReference type="EMBL" id="PEM55363.1"/>
    </source>
</evidence>
<gene>
    <name evidence="1" type="ORF">CN611_14740</name>
</gene>
<comment type="caution">
    <text evidence="1">The sequence shown here is derived from an EMBL/GenBank/DDBJ whole genome shotgun (WGS) entry which is preliminary data.</text>
</comment>
<reference evidence="1 2" key="1">
    <citation type="submission" date="2017-09" db="EMBL/GenBank/DDBJ databases">
        <title>Large-scale bioinformatics analysis of Bacillus genomes uncovers conserved roles of natural products in bacterial physiology.</title>
        <authorList>
            <consortium name="Agbiome Team Llc"/>
            <person name="Bleich R.M."/>
            <person name="Grubbs K.J."/>
            <person name="Santa Maria K.C."/>
            <person name="Allen S.E."/>
            <person name="Farag S."/>
            <person name="Shank E.A."/>
            <person name="Bowers A."/>
        </authorList>
    </citation>
    <scope>NUCLEOTIDE SEQUENCE [LARGE SCALE GENOMIC DNA]</scope>
    <source>
        <strain evidence="1 2">AFS010764</strain>
    </source>
</reference>
<dbReference type="Proteomes" id="UP000220621">
    <property type="component" value="Unassembled WGS sequence"/>
</dbReference>
<dbReference type="RefSeq" id="WP_098102650.1">
    <property type="nucleotide sequence ID" value="NZ_NUDL01000042.1"/>
</dbReference>